<sequence length="656" mass="70727">MRDTQSTIRKAKTVCAALAAGMLAACAFPQGAQAFDLFGVHLWGRKKADPAAQTDVIGAPKYYKVDVAAAAGAAPDGVKTVRKTSSLVADAGKPVSGSAGVLGKARGDYRRILAALYAQGRYGGVISITINGREAADLPFDTELPDKSTIVITIDSGPQYRFSQAVVDRQAPPASNRRDEVTTPQEAGYAAGDVARSTVILKAGQLAVNAWRQQGYAKAKVTGRDVVADHRSRTVEADIHVEAGRLAHLGELKLHNVSRKPRMDSAFVAWMTGLEPGQEYDPDDLAKARKRLARLDVFRVVNLREADEIRPDGSLPLHLVVQERPLHRLGAGAAYSTFDGAGFETYWLHRNLFGRAEQLRFDGKIKNIGGKQSNSYNPKNYSYLLGATLTRPGVYTPDTDFIASLRAEREVLDNYTAEGIYLHTGFTHIFSDELSGRLYLNAARTHTYDDYFGGRDFTTIGFLGGLLYDSRDDKTDAHRGLYGELVVTPFYEANYGNFITRATVEGRGYLALDKQARLVAAARVRIGAITGAQAAELPSNILFFAGGGGSVRGYGYRNIGIRTPTGDIIGGRSLVEGSAELRTMVTESVGVVGFVDAGIVGEDTTPDFRQDTKVGVGFGLRYKTGLGPVRLDIAKPLNGNKGDPALGFYIGIGQAF</sequence>
<dbReference type="Pfam" id="PF01103">
    <property type="entry name" value="Omp85"/>
    <property type="match status" value="1"/>
</dbReference>
<evidence type="ECO:0000256" key="3">
    <source>
        <dbReference type="ARBA" id="ARBA00023136"/>
    </source>
</evidence>
<gene>
    <name evidence="6" type="ORF">BHV28_16200</name>
</gene>
<dbReference type="InterPro" id="IPR000184">
    <property type="entry name" value="Bac_surfAg_D15"/>
</dbReference>
<dbReference type="STRING" id="1902579.BHV28_16200"/>
<evidence type="ECO:0000259" key="5">
    <source>
        <dbReference type="Pfam" id="PF01103"/>
    </source>
</evidence>
<comment type="subcellular location">
    <subcellularLocation>
        <location evidence="1">Membrane</location>
    </subcellularLocation>
</comment>
<evidence type="ECO:0000256" key="4">
    <source>
        <dbReference type="SAM" id="SignalP"/>
    </source>
</evidence>
<keyword evidence="3" id="KW-0472">Membrane</keyword>
<reference evidence="6 7" key="1">
    <citation type="journal article" date="2010" name="Science">
        <title>Genomic comparison of the ants Camponotus floridanus and Harpegnathos saltator.</title>
        <authorList>
            <person name="Bonasio R."/>
            <person name="Zhang G."/>
            <person name="Ye C."/>
            <person name="Mutti N.S."/>
            <person name="Fang X."/>
            <person name="Qin N."/>
            <person name="Donahue G."/>
            <person name="Yang P."/>
            <person name="Li Q."/>
            <person name="Li C."/>
            <person name="Zhang P."/>
            <person name="Huang Z."/>
            <person name="Berger S.L."/>
            <person name="Reinberg D."/>
            <person name="Wang J."/>
            <person name="Liebig J."/>
        </authorList>
    </citation>
    <scope>NUCLEOTIDE SEQUENCE [LARGE SCALE GENOMIC DNA]</scope>
    <source>
        <strain evidence="6 7">Hsal</strain>
    </source>
</reference>
<dbReference type="AlphaFoldDB" id="A0A1U9JWT3"/>
<organism evidence="6 7">
    <name type="scientific">Candidatus Tokpelaia hoelldobleri</name>
    <dbReference type="NCBI Taxonomy" id="1902579"/>
    <lineage>
        <taxon>Bacteria</taxon>
        <taxon>Pseudomonadati</taxon>
        <taxon>Pseudomonadota</taxon>
        <taxon>Alphaproteobacteria</taxon>
        <taxon>Hyphomicrobiales</taxon>
        <taxon>Candidatus Tokpelaia</taxon>
    </lineage>
</organism>
<keyword evidence="2" id="KW-0812">Transmembrane</keyword>
<feature type="signal peptide" evidence="4">
    <location>
        <begin position="1"/>
        <end position="34"/>
    </location>
</feature>
<proteinExistence type="predicted"/>
<dbReference type="PANTHER" id="PTHR12815:SF42">
    <property type="entry name" value="BACTERIAL SURFACE ANTIGEN (D15) DOMAIN-CONTAINING PROTEIN"/>
    <property type="match status" value="1"/>
</dbReference>
<protein>
    <submittedName>
        <fullName evidence="6">Surface antigen</fullName>
    </submittedName>
</protein>
<feature type="domain" description="Bacterial surface antigen (D15)" evidence="5">
    <location>
        <begin position="351"/>
        <end position="656"/>
    </location>
</feature>
<evidence type="ECO:0000256" key="2">
    <source>
        <dbReference type="ARBA" id="ARBA00022452"/>
    </source>
</evidence>
<dbReference type="InterPro" id="IPR039910">
    <property type="entry name" value="D15-like"/>
</dbReference>
<dbReference type="Proteomes" id="UP000188912">
    <property type="component" value="Chromosome"/>
</dbReference>
<evidence type="ECO:0000256" key="1">
    <source>
        <dbReference type="ARBA" id="ARBA00004370"/>
    </source>
</evidence>
<keyword evidence="7" id="KW-1185">Reference proteome</keyword>
<dbReference type="PANTHER" id="PTHR12815">
    <property type="entry name" value="SORTING AND ASSEMBLY MACHINERY SAMM50 PROTEIN FAMILY MEMBER"/>
    <property type="match status" value="1"/>
</dbReference>
<dbReference type="EMBL" id="CP017315">
    <property type="protein sequence ID" value="AQS42298.1"/>
    <property type="molecule type" value="Genomic_DNA"/>
</dbReference>
<reference evidence="6 7" key="2">
    <citation type="journal article" date="2016" name="Sci. Rep.">
        <title>The genome of Rhizobiales bacteria in predatory ants reveals urease gene functions but no genes for nitrogen fixation.</title>
        <authorList>
            <person name="Neuvonen M.M."/>
            <person name="Tamarit D."/>
            <person name="Naslund K."/>
            <person name="Liebig J."/>
            <person name="Feldhaar H."/>
            <person name="Moran N.A."/>
            <person name="Guy L."/>
            <person name="Andersson S.G."/>
        </authorList>
    </citation>
    <scope>NUCLEOTIDE SEQUENCE [LARGE SCALE GENOMIC DNA]</scope>
    <source>
        <strain evidence="6 7">Hsal</strain>
    </source>
</reference>
<feature type="chain" id="PRO_5012278962" evidence="4">
    <location>
        <begin position="35"/>
        <end position="656"/>
    </location>
</feature>
<dbReference type="PROSITE" id="PS51257">
    <property type="entry name" value="PROKAR_LIPOPROTEIN"/>
    <property type="match status" value="1"/>
</dbReference>
<dbReference type="Gene3D" id="2.40.160.50">
    <property type="entry name" value="membrane protein fhac: a member of the omp85/tpsb transporter family"/>
    <property type="match status" value="1"/>
</dbReference>
<accession>A0A1U9JWT3</accession>
<evidence type="ECO:0000313" key="6">
    <source>
        <dbReference type="EMBL" id="AQS42298.1"/>
    </source>
</evidence>
<dbReference type="KEGG" id="thd:BHV28_16200"/>
<name>A0A1U9JWT3_9HYPH</name>
<evidence type="ECO:0000313" key="7">
    <source>
        <dbReference type="Proteomes" id="UP000188912"/>
    </source>
</evidence>
<keyword evidence="2" id="KW-1134">Transmembrane beta strand</keyword>
<keyword evidence="4" id="KW-0732">Signal</keyword>
<dbReference type="GO" id="GO:0019867">
    <property type="term" value="C:outer membrane"/>
    <property type="evidence" value="ECO:0007669"/>
    <property type="project" value="InterPro"/>
</dbReference>